<sequence>MSKLWTSPRTGYTYDTTIRDNHGNWKVVDAPTFITFGAVMSQLAVLGGVGLVAGMFSGFAVSVLFVGITMGLARWFFTPAVLALVCLALLALPEGRRRWVLLVGAAAFCLGILLPGTLASMYLLGQGRYSVGLGYAWAAGLPLVPLMFLVMAVWLAIRRSWWVMILALFLVAMTGLMSLVPWIDALATANEVTGLIPPAAGPMAMDNILSTLTYLVVAAILTVVAGQVSRSLERRNTARGDVPSATPGPTASA</sequence>
<keyword evidence="3" id="KW-1185">Reference proteome</keyword>
<keyword evidence="1" id="KW-0812">Transmembrane</keyword>
<proteinExistence type="predicted"/>
<comment type="caution">
    <text evidence="2">The sequence shown here is derived from an EMBL/GenBank/DDBJ whole genome shotgun (WGS) entry which is preliminary data.</text>
</comment>
<keyword evidence="1" id="KW-1133">Transmembrane helix</keyword>
<organism evidence="2 3">
    <name type="scientific">Brachybacterium hainanense</name>
    <dbReference type="NCBI Taxonomy" id="1541174"/>
    <lineage>
        <taxon>Bacteria</taxon>
        <taxon>Bacillati</taxon>
        <taxon>Actinomycetota</taxon>
        <taxon>Actinomycetes</taxon>
        <taxon>Micrococcales</taxon>
        <taxon>Dermabacteraceae</taxon>
        <taxon>Brachybacterium</taxon>
    </lineage>
</organism>
<dbReference type="Proteomes" id="UP001589793">
    <property type="component" value="Unassembled WGS sequence"/>
</dbReference>
<evidence type="ECO:0000256" key="1">
    <source>
        <dbReference type="SAM" id="Phobius"/>
    </source>
</evidence>
<feature type="transmembrane region" description="Helical" evidence="1">
    <location>
        <begin position="135"/>
        <end position="155"/>
    </location>
</feature>
<feature type="transmembrane region" description="Helical" evidence="1">
    <location>
        <begin position="203"/>
        <end position="225"/>
    </location>
</feature>
<dbReference type="RefSeq" id="WP_376979052.1">
    <property type="nucleotide sequence ID" value="NZ_JBHLSV010000005.1"/>
</dbReference>
<evidence type="ECO:0000313" key="3">
    <source>
        <dbReference type="Proteomes" id="UP001589793"/>
    </source>
</evidence>
<gene>
    <name evidence="2" type="ORF">ACFFF6_05800</name>
</gene>
<reference evidence="2 3" key="1">
    <citation type="submission" date="2024-09" db="EMBL/GenBank/DDBJ databases">
        <authorList>
            <person name="Sun Q."/>
            <person name="Mori K."/>
        </authorList>
    </citation>
    <scope>NUCLEOTIDE SEQUENCE [LARGE SCALE GENOMIC DNA]</scope>
    <source>
        <strain evidence="2 3">CICC 10874</strain>
    </source>
</reference>
<accession>A0ABV6R907</accession>
<feature type="transmembrane region" description="Helical" evidence="1">
    <location>
        <begin position="99"/>
        <end position="123"/>
    </location>
</feature>
<feature type="transmembrane region" description="Helical" evidence="1">
    <location>
        <begin position="162"/>
        <end position="183"/>
    </location>
</feature>
<feature type="transmembrane region" description="Helical" evidence="1">
    <location>
        <begin position="43"/>
        <end position="66"/>
    </location>
</feature>
<keyword evidence="1" id="KW-0472">Membrane</keyword>
<protein>
    <submittedName>
        <fullName evidence="2">Uncharacterized protein</fullName>
    </submittedName>
</protein>
<name>A0ABV6R907_9MICO</name>
<feature type="transmembrane region" description="Helical" evidence="1">
    <location>
        <begin position="72"/>
        <end position="92"/>
    </location>
</feature>
<dbReference type="EMBL" id="JBHLSV010000005">
    <property type="protein sequence ID" value="MFC0673465.1"/>
    <property type="molecule type" value="Genomic_DNA"/>
</dbReference>
<evidence type="ECO:0000313" key="2">
    <source>
        <dbReference type="EMBL" id="MFC0673465.1"/>
    </source>
</evidence>